<comment type="caution">
    <text evidence="2">The sequence shown here is derived from an EMBL/GenBank/DDBJ whole genome shotgun (WGS) entry which is preliminary data.</text>
</comment>
<feature type="non-terminal residue" evidence="2">
    <location>
        <position position="1"/>
    </location>
</feature>
<name>A0ABT7KQ45_9HYPH</name>
<accession>A0ABT7KQ45</accession>
<evidence type="ECO:0000313" key="2">
    <source>
        <dbReference type="EMBL" id="MDL2410761.1"/>
    </source>
</evidence>
<keyword evidence="3" id="KW-1185">Reference proteome</keyword>
<sequence>NAAELAPEQPMAKPLTGRGTSQTPTCTKYAEDPIRGEEAPLVSGREGLKTLKVIEAIKRSAVMGGRVVL</sequence>
<dbReference type="Proteomes" id="UP001172630">
    <property type="component" value="Unassembled WGS sequence"/>
</dbReference>
<evidence type="ECO:0008006" key="4">
    <source>
        <dbReference type="Google" id="ProtNLM"/>
    </source>
</evidence>
<protein>
    <recommendedName>
        <fullName evidence="4">Gfo/Idh/MocA family oxidoreductase</fullName>
    </recommendedName>
</protein>
<gene>
    <name evidence="2" type="ORF">PY650_35485</name>
</gene>
<reference evidence="2" key="1">
    <citation type="submission" date="2023-06" db="EMBL/GenBank/DDBJ databases">
        <title>Phylogenetic Diversity of Rhizobium strains.</title>
        <authorList>
            <person name="Moura F.T."/>
            <person name="Helene L.C.F."/>
            <person name="Hungria M."/>
        </authorList>
    </citation>
    <scope>NUCLEOTIDE SEQUENCE</scope>
    <source>
        <strain evidence="2">CCGE524</strain>
    </source>
</reference>
<feature type="region of interest" description="Disordered" evidence="1">
    <location>
        <begin position="1"/>
        <end position="28"/>
    </location>
</feature>
<dbReference type="EMBL" id="JARFYN010000107">
    <property type="protein sequence ID" value="MDL2410761.1"/>
    <property type="molecule type" value="Genomic_DNA"/>
</dbReference>
<dbReference type="Gene3D" id="3.30.360.10">
    <property type="entry name" value="Dihydrodipicolinate Reductase, domain 2"/>
    <property type="match status" value="1"/>
</dbReference>
<evidence type="ECO:0000256" key="1">
    <source>
        <dbReference type="SAM" id="MobiDB-lite"/>
    </source>
</evidence>
<evidence type="ECO:0000313" key="3">
    <source>
        <dbReference type="Proteomes" id="UP001172630"/>
    </source>
</evidence>
<organism evidence="2 3">
    <name type="scientific">Rhizobium calliandrae</name>
    <dbReference type="NCBI Taxonomy" id="1312182"/>
    <lineage>
        <taxon>Bacteria</taxon>
        <taxon>Pseudomonadati</taxon>
        <taxon>Pseudomonadota</taxon>
        <taxon>Alphaproteobacteria</taxon>
        <taxon>Hyphomicrobiales</taxon>
        <taxon>Rhizobiaceae</taxon>
        <taxon>Rhizobium/Agrobacterium group</taxon>
        <taxon>Rhizobium</taxon>
    </lineage>
</organism>
<proteinExistence type="predicted"/>